<dbReference type="InterPro" id="IPR029063">
    <property type="entry name" value="SAM-dependent_MTases_sf"/>
</dbReference>
<proteinExistence type="inferred from homology"/>
<reference evidence="7 8" key="1">
    <citation type="submission" date="2018-06" db="EMBL/GenBank/DDBJ databases">
        <authorList>
            <consortium name="Pathogen Informatics"/>
            <person name="Doyle S."/>
        </authorList>
    </citation>
    <scope>NUCLEOTIDE SEQUENCE [LARGE SCALE GENOMIC DNA]</scope>
    <source>
        <strain evidence="7 8">NCTC11190</strain>
    </source>
</reference>
<dbReference type="SUPFAM" id="SSF53335">
    <property type="entry name" value="S-adenosyl-L-methionine-dependent methyltransferases"/>
    <property type="match status" value="1"/>
</dbReference>
<comment type="catalytic activity">
    <reaction evidence="5">
        <text>malonyl-[ACP] + S-adenosyl-L-methionine = malonyl-[ACP] methyl ester + S-adenosyl-L-homocysteine</text>
        <dbReference type="Rhea" id="RHEA:17105"/>
        <dbReference type="Rhea" id="RHEA-COMP:9623"/>
        <dbReference type="Rhea" id="RHEA-COMP:9954"/>
        <dbReference type="ChEBI" id="CHEBI:57856"/>
        <dbReference type="ChEBI" id="CHEBI:59789"/>
        <dbReference type="ChEBI" id="CHEBI:78449"/>
        <dbReference type="ChEBI" id="CHEBI:78845"/>
        <dbReference type="EC" id="2.1.1.197"/>
    </reaction>
</comment>
<comment type="similarity">
    <text evidence="5">Belongs to the methyltransferase superfamily.</text>
</comment>
<evidence type="ECO:0000256" key="1">
    <source>
        <dbReference type="ARBA" id="ARBA00022603"/>
    </source>
</evidence>
<comment type="function">
    <text evidence="5">Converts the free carboxyl group of a malonyl-thioester to its methyl ester by transfer of a methyl group from S-adenosyl-L-methionine (SAM). It allows to synthesize pimeloyl-ACP via the fatty acid synthetic pathway.</text>
</comment>
<evidence type="ECO:0000313" key="7">
    <source>
        <dbReference type="EMBL" id="SUE34792.1"/>
    </source>
</evidence>
<dbReference type="RefSeq" id="WP_027291407.1">
    <property type="nucleotide sequence ID" value="NZ_UGVL01000001.1"/>
</dbReference>
<dbReference type="EMBL" id="UGVL01000001">
    <property type="protein sequence ID" value="SUE34792.1"/>
    <property type="molecule type" value="Genomic_DNA"/>
</dbReference>
<feature type="domain" description="Methyltransferase" evidence="6">
    <location>
        <begin position="51"/>
        <end position="142"/>
    </location>
</feature>
<dbReference type="GO" id="GO:0009102">
    <property type="term" value="P:biotin biosynthetic process"/>
    <property type="evidence" value="ECO:0007669"/>
    <property type="project" value="UniProtKB-UniRule"/>
</dbReference>
<dbReference type="OrthoDB" id="9760689at2"/>
<dbReference type="Gene3D" id="3.40.50.150">
    <property type="entry name" value="Vaccinia Virus protein VP39"/>
    <property type="match status" value="1"/>
</dbReference>
<name>A0A379MVW7_9BACT</name>
<dbReference type="InterPro" id="IPR011814">
    <property type="entry name" value="BioC"/>
</dbReference>
<dbReference type="InterPro" id="IPR041698">
    <property type="entry name" value="Methyltransf_25"/>
</dbReference>
<dbReference type="CDD" id="cd02440">
    <property type="entry name" value="AdoMet_MTases"/>
    <property type="match status" value="1"/>
</dbReference>
<dbReference type="Proteomes" id="UP000255233">
    <property type="component" value="Unassembled WGS sequence"/>
</dbReference>
<keyword evidence="8" id="KW-1185">Reference proteome</keyword>
<dbReference type="HAMAP" id="MF_00835">
    <property type="entry name" value="BioC"/>
    <property type="match status" value="1"/>
</dbReference>
<keyword evidence="4 5" id="KW-0093">Biotin biosynthesis</keyword>
<sequence length="270" mass="29536">MKHDKTLLQRRFARNLKSYDTLAVVQRAIADRLGERLAQAVGPAVVRRGAEIGAGTGFLTRHLVRLFPAAEWTVNDLVPTSRDFLPHVTGTGVPVRFEAGDGETFRFDTAGYDLIASASAVQWFDDLPGFILRAAAGLAAGGTLAFSTFGPENFREIAATTGQGLDYYPLEELCALCRGAGLTLSVAEAWIEPQYYPAPTDVLRHLRLTGVNAVTAQRWTHSRLSRFEADYRSAYTVAVPDDSGLERERKKGGECVTLTFHPIIIVAQKP</sequence>
<dbReference type="InterPro" id="IPR050602">
    <property type="entry name" value="Malonyl-ACP_OMT"/>
</dbReference>
<evidence type="ECO:0000256" key="4">
    <source>
        <dbReference type="ARBA" id="ARBA00022756"/>
    </source>
</evidence>
<comment type="pathway">
    <text evidence="5">Cofactor biosynthesis; biotin biosynthesis.</text>
</comment>
<dbReference type="UniPathway" id="UPA00078"/>
<gene>
    <name evidence="5" type="primary">bioC</name>
    <name evidence="7" type="ORF">NCTC11190_02025</name>
</gene>
<dbReference type="GO" id="GO:0010340">
    <property type="term" value="F:carboxyl-O-methyltransferase activity"/>
    <property type="evidence" value="ECO:0007669"/>
    <property type="project" value="UniProtKB-UniRule"/>
</dbReference>
<dbReference type="STRING" id="880526.GCA_000427365_01793"/>
<evidence type="ECO:0000256" key="5">
    <source>
        <dbReference type="HAMAP-Rule" id="MF_00835"/>
    </source>
</evidence>
<dbReference type="GO" id="GO:0102130">
    <property type="term" value="F:malonyl-CoA methyltransferase activity"/>
    <property type="evidence" value="ECO:0007669"/>
    <property type="project" value="UniProtKB-EC"/>
</dbReference>
<dbReference type="EC" id="2.1.1.197" evidence="5"/>
<keyword evidence="1 5" id="KW-0489">Methyltransferase</keyword>
<protein>
    <recommendedName>
        <fullName evidence="5">Malonyl-[acyl-carrier protein] O-methyltransferase</fullName>
        <shortName evidence="5">Malonyl-ACP O-methyltransferase</shortName>
        <ecNumber evidence="5">2.1.1.197</ecNumber>
    </recommendedName>
    <alternativeName>
        <fullName evidence="5">Biotin synthesis protein BioC</fullName>
    </alternativeName>
</protein>
<dbReference type="GO" id="GO:0032259">
    <property type="term" value="P:methylation"/>
    <property type="evidence" value="ECO:0007669"/>
    <property type="project" value="UniProtKB-KW"/>
</dbReference>
<evidence type="ECO:0000313" key="8">
    <source>
        <dbReference type="Proteomes" id="UP000255233"/>
    </source>
</evidence>
<evidence type="ECO:0000256" key="3">
    <source>
        <dbReference type="ARBA" id="ARBA00022691"/>
    </source>
</evidence>
<evidence type="ECO:0000259" key="6">
    <source>
        <dbReference type="Pfam" id="PF13649"/>
    </source>
</evidence>
<keyword evidence="3 5" id="KW-0949">S-adenosyl-L-methionine</keyword>
<organism evidence="7 8">
    <name type="scientific">Rikenella microfusus</name>
    <dbReference type="NCBI Taxonomy" id="28139"/>
    <lineage>
        <taxon>Bacteria</taxon>
        <taxon>Pseudomonadati</taxon>
        <taxon>Bacteroidota</taxon>
        <taxon>Bacteroidia</taxon>
        <taxon>Bacteroidales</taxon>
        <taxon>Rikenellaceae</taxon>
        <taxon>Rikenella</taxon>
    </lineage>
</organism>
<dbReference type="Pfam" id="PF13649">
    <property type="entry name" value="Methyltransf_25"/>
    <property type="match status" value="1"/>
</dbReference>
<keyword evidence="2 5" id="KW-0808">Transferase</keyword>
<dbReference type="PANTHER" id="PTHR13090">
    <property type="entry name" value="ARGININE-HYDROXYLASE NDUFAF5, MITOCHONDRIAL"/>
    <property type="match status" value="1"/>
</dbReference>
<accession>A0A379MVW7</accession>
<dbReference type="AlphaFoldDB" id="A0A379MVW7"/>
<evidence type="ECO:0000256" key="2">
    <source>
        <dbReference type="ARBA" id="ARBA00022679"/>
    </source>
</evidence>
<dbReference type="PANTHER" id="PTHR13090:SF1">
    <property type="entry name" value="ARGININE-HYDROXYLASE NDUFAF5, MITOCHONDRIAL"/>
    <property type="match status" value="1"/>
</dbReference>